<dbReference type="InterPro" id="IPR058240">
    <property type="entry name" value="rSAM_sf"/>
</dbReference>
<keyword evidence="3" id="KW-1185">Reference proteome</keyword>
<evidence type="ECO:0008006" key="4">
    <source>
        <dbReference type="Google" id="ProtNLM"/>
    </source>
</evidence>
<accession>A0ABN0Z8H1</accession>
<dbReference type="Gene3D" id="3.20.20.70">
    <property type="entry name" value="Aldolase class I"/>
    <property type="match status" value="1"/>
</dbReference>
<proteinExistence type="predicted"/>
<feature type="compositionally biased region" description="Low complexity" evidence="1">
    <location>
        <begin position="28"/>
        <end position="40"/>
    </location>
</feature>
<name>A0ABN0Z8H1_9ACTN</name>
<evidence type="ECO:0000256" key="1">
    <source>
        <dbReference type="SAM" id="MobiDB-lite"/>
    </source>
</evidence>
<protein>
    <recommendedName>
        <fullName evidence="4">Radical SAM protein</fullName>
    </recommendedName>
</protein>
<evidence type="ECO:0000313" key="2">
    <source>
        <dbReference type="EMBL" id="GAA0438832.1"/>
    </source>
</evidence>
<dbReference type="SUPFAM" id="SSF102114">
    <property type="entry name" value="Radical SAM enzymes"/>
    <property type="match status" value="1"/>
</dbReference>
<dbReference type="InterPro" id="IPR013785">
    <property type="entry name" value="Aldolase_TIM"/>
</dbReference>
<sequence length="378" mass="39893">MSRPPTLWLCERTIVTSPTAEAADFRPDGSPAAPKGPGAAETVGLGPALAPDKLLAHGALLRRFVDGDRLRPVHLRLALAPDGTGSTPSTGLATHDAVRLLRGFADAGGRAVSFRGGGEPTAHPGYAAVCDAGHEAGLRLGLVTDGVRLGRPDVAECVASTHTWARVAFADDATLLDDVGRLRQSAIDPDFRIGFHYVIGARNRTGILRAARAARGAGAHYIRFETAPGAHDGPGALDATAAPDATAALTEAALLVTRDFEVHLAPHDRDHPANGRFHRCHYSRFTATVGADGHLYPCPQVRTDSHYRTGDVVADGWAEALDGDARAAWEATDPLGTERCGSCFYRPQNELLEQLRAGHGPASEYATEVPSTLHADFV</sequence>
<evidence type="ECO:0000313" key="3">
    <source>
        <dbReference type="Proteomes" id="UP001500879"/>
    </source>
</evidence>
<gene>
    <name evidence="2" type="ORF">GCM10010357_70320</name>
</gene>
<comment type="caution">
    <text evidence="2">The sequence shown here is derived from an EMBL/GenBank/DDBJ whole genome shotgun (WGS) entry which is preliminary data.</text>
</comment>
<reference evidence="2 3" key="1">
    <citation type="journal article" date="2019" name="Int. J. Syst. Evol. Microbiol.">
        <title>The Global Catalogue of Microorganisms (GCM) 10K type strain sequencing project: providing services to taxonomists for standard genome sequencing and annotation.</title>
        <authorList>
            <consortium name="The Broad Institute Genomics Platform"/>
            <consortium name="The Broad Institute Genome Sequencing Center for Infectious Disease"/>
            <person name="Wu L."/>
            <person name="Ma J."/>
        </authorList>
    </citation>
    <scope>NUCLEOTIDE SEQUENCE [LARGE SCALE GENOMIC DNA]</scope>
    <source>
        <strain evidence="2 3">JCM 4788</strain>
    </source>
</reference>
<dbReference type="Proteomes" id="UP001500879">
    <property type="component" value="Unassembled WGS sequence"/>
</dbReference>
<feature type="region of interest" description="Disordered" evidence="1">
    <location>
        <begin position="22"/>
        <end position="44"/>
    </location>
</feature>
<organism evidence="2 3">
    <name type="scientific">Streptomyces luteireticuli</name>
    <dbReference type="NCBI Taxonomy" id="173858"/>
    <lineage>
        <taxon>Bacteria</taxon>
        <taxon>Bacillati</taxon>
        <taxon>Actinomycetota</taxon>
        <taxon>Actinomycetes</taxon>
        <taxon>Kitasatosporales</taxon>
        <taxon>Streptomycetaceae</taxon>
        <taxon>Streptomyces</taxon>
    </lineage>
</organism>
<dbReference type="EMBL" id="BAAABX010000092">
    <property type="protein sequence ID" value="GAA0438832.1"/>
    <property type="molecule type" value="Genomic_DNA"/>
</dbReference>